<name>A0A7L4YKM7_9ACTN</name>
<reference evidence="3 4" key="1">
    <citation type="journal article" date="2018" name="Int. J. Syst. Evol. Microbiol.">
        <title>Epidermidibacterium keratini gen. nov., sp. nov., a member of the family Sporichthyaceae, isolated from keratin epidermis.</title>
        <authorList>
            <person name="Lee D.G."/>
            <person name="Trujillo M.E."/>
            <person name="Kang S."/>
            <person name="Nam J.J."/>
            <person name="Kim Y.J."/>
        </authorList>
    </citation>
    <scope>NUCLEOTIDE SEQUENCE [LARGE SCALE GENOMIC DNA]</scope>
    <source>
        <strain evidence="3 4">EPI-7</strain>
    </source>
</reference>
<proteinExistence type="predicted"/>
<dbReference type="AlphaFoldDB" id="A0A7L4YKM7"/>
<feature type="compositionally biased region" description="Low complexity" evidence="1">
    <location>
        <begin position="23"/>
        <end position="45"/>
    </location>
</feature>
<organism evidence="3 4">
    <name type="scientific">Epidermidibacterium keratini</name>
    <dbReference type="NCBI Taxonomy" id="1891644"/>
    <lineage>
        <taxon>Bacteria</taxon>
        <taxon>Bacillati</taxon>
        <taxon>Actinomycetota</taxon>
        <taxon>Actinomycetes</taxon>
        <taxon>Sporichthyales</taxon>
        <taxon>Sporichthyaceae</taxon>
        <taxon>Epidermidibacterium</taxon>
    </lineage>
</organism>
<feature type="compositionally biased region" description="Acidic residues" evidence="1">
    <location>
        <begin position="46"/>
        <end position="59"/>
    </location>
</feature>
<evidence type="ECO:0008006" key="5">
    <source>
        <dbReference type="Google" id="ProtNLM"/>
    </source>
</evidence>
<dbReference type="PROSITE" id="PS51257">
    <property type="entry name" value="PROKAR_LIPOPROTEIN"/>
    <property type="match status" value="1"/>
</dbReference>
<dbReference type="InParanoid" id="A0A7L4YKM7"/>
<dbReference type="Proteomes" id="UP000463857">
    <property type="component" value="Chromosome"/>
</dbReference>
<feature type="signal peptide" evidence="2">
    <location>
        <begin position="1"/>
        <end position="21"/>
    </location>
</feature>
<evidence type="ECO:0000256" key="2">
    <source>
        <dbReference type="SAM" id="SignalP"/>
    </source>
</evidence>
<evidence type="ECO:0000313" key="4">
    <source>
        <dbReference type="Proteomes" id="UP000463857"/>
    </source>
</evidence>
<keyword evidence="2" id="KW-0732">Signal</keyword>
<protein>
    <recommendedName>
        <fullName evidence="5">Lipoprotein LpqH</fullName>
    </recommendedName>
</protein>
<feature type="chain" id="PRO_5038744609" description="Lipoprotein LpqH" evidence="2">
    <location>
        <begin position="22"/>
        <end position="170"/>
    </location>
</feature>
<keyword evidence="4" id="KW-1185">Reference proteome</keyword>
<evidence type="ECO:0000313" key="3">
    <source>
        <dbReference type="EMBL" id="QHB99368.1"/>
    </source>
</evidence>
<feature type="region of interest" description="Disordered" evidence="1">
    <location>
        <begin position="23"/>
        <end position="85"/>
    </location>
</feature>
<dbReference type="EMBL" id="CP047156">
    <property type="protein sequence ID" value="QHB99368.1"/>
    <property type="molecule type" value="Genomic_DNA"/>
</dbReference>
<dbReference type="RefSeq" id="WP_159542762.1">
    <property type="nucleotide sequence ID" value="NZ_CP047156.1"/>
</dbReference>
<gene>
    <name evidence="3" type="ORF">EK0264_03080</name>
</gene>
<dbReference type="KEGG" id="eke:EK0264_03080"/>
<sequence length="170" mass="17370">MTRTLTRTAVALTAALGLALAGCSSDETTDSSSGQQTTQTQSSEPSSDEATGEQSDEVNEGSGSGPGSIDVTIDGTPSPLEWDAPLCTDLGGSMLLSSATEDGGVIDVQLNGTEVSVVNLTLPGEPMLTNFGDFTANISDGIYELSGPVQDDPYAPQVTYQLDLSVTCPS</sequence>
<evidence type="ECO:0000256" key="1">
    <source>
        <dbReference type="SAM" id="MobiDB-lite"/>
    </source>
</evidence>
<accession>A0A7L4YKM7</accession>